<dbReference type="EMBL" id="NIZV01000025">
    <property type="protein sequence ID" value="RSM18143.1"/>
    <property type="molecule type" value="Genomic_DNA"/>
</dbReference>
<evidence type="ECO:0000256" key="3">
    <source>
        <dbReference type="ARBA" id="ARBA00023242"/>
    </source>
</evidence>
<protein>
    <recommendedName>
        <fullName evidence="4">Zn(2)-C6 fungal-type domain-containing protein</fullName>
    </recommendedName>
</protein>
<dbReference type="Pfam" id="PF00172">
    <property type="entry name" value="Zn_clus"/>
    <property type="match status" value="1"/>
</dbReference>
<reference evidence="5 6" key="1">
    <citation type="submission" date="2017-06" db="EMBL/GenBank/DDBJ databases">
        <title>Cmopartive genomic analysis of Ambrosia Fusariam Clade fungi.</title>
        <authorList>
            <person name="Stajich J.E."/>
            <person name="Carrillo J."/>
            <person name="Kijimoto T."/>
            <person name="Eskalen A."/>
            <person name="O'Donnell K."/>
            <person name="Kasson M."/>
        </authorList>
    </citation>
    <scope>NUCLEOTIDE SEQUENCE [LARGE SCALE GENOMIC DNA]</scope>
    <source>
        <strain evidence="5 6">NRRL 20438</strain>
    </source>
</reference>
<dbReference type="GO" id="GO:0005634">
    <property type="term" value="C:nucleus"/>
    <property type="evidence" value="ECO:0007669"/>
    <property type="project" value="UniProtKB-SubCell"/>
</dbReference>
<name>A0A428UV20_9HYPO</name>
<dbReference type="CDD" id="cd12148">
    <property type="entry name" value="fungal_TF_MHR"/>
    <property type="match status" value="1"/>
</dbReference>
<organism evidence="5 6">
    <name type="scientific">Fusarium ambrosium</name>
    <dbReference type="NCBI Taxonomy" id="131363"/>
    <lineage>
        <taxon>Eukaryota</taxon>
        <taxon>Fungi</taxon>
        <taxon>Dikarya</taxon>
        <taxon>Ascomycota</taxon>
        <taxon>Pezizomycotina</taxon>
        <taxon>Sordariomycetes</taxon>
        <taxon>Hypocreomycetidae</taxon>
        <taxon>Hypocreales</taxon>
        <taxon>Nectriaceae</taxon>
        <taxon>Fusarium</taxon>
        <taxon>Fusarium solani species complex</taxon>
    </lineage>
</organism>
<dbReference type="PROSITE" id="PS50048">
    <property type="entry name" value="ZN2_CY6_FUNGAL_2"/>
    <property type="match status" value="1"/>
</dbReference>
<evidence type="ECO:0000256" key="2">
    <source>
        <dbReference type="ARBA" id="ARBA00022723"/>
    </source>
</evidence>
<dbReference type="PANTHER" id="PTHR31001">
    <property type="entry name" value="UNCHARACTERIZED TRANSCRIPTIONAL REGULATORY PROTEIN"/>
    <property type="match status" value="1"/>
</dbReference>
<dbReference type="PROSITE" id="PS00463">
    <property type="entry name" value="ZN2_CY6_FUNGAL_1"/>
    <property type="match status" value="1"/>
</dbReference>
<dbReference type="SUPFAM" id="SSF57701">
    <property type="entry name" value="Zn2/Cys6 DNA-binding domain"/>
    <property type="match status" value="1"/>
</dbReference>
<evidence type="ECO:0000313" key="6">
    <source>
        <dbReference type="Proteomes" id="UP000288429"/>
    </source>
</evidence>
<dbReference type="GO" id="GO:0008270">
    <property type="term" value="F:zinc ion binding"/>
    <property type="evidence" value="ECO:0007669"/>
    <property type="project" value="InterPro"/>
</dbReference>
<dbReference type="GO" id="GO:0003677">
    <property type="term" value="F:DNA binding"/>
    <property type="evidence" value="ECO:0007669"/>
    <property type="project" value="InterPro"/>
</dbReference>
<sequence>MEAHSVTMAAPSEPSSFSGALPLSLPVCSLCHRRKVGCDRQYPCSNCVKVGALCRPRSPPPPRKKRGQNPDLLARLAHCEKLLEECEAVHKQQMPSSSSIREASVGPKPIVPGKLVLGDGVVNFTDSPRWAALHEELGAMRELVDVDHSKISPPAPDDSLDDGLSPDSDIEHDFRFLPSQIFHLWKVFLNRVHPVTKIIHAPSVQLHVVEAACTSGSSLSDTTQALLFSIYNAALFTLSNDECLESLGRSKRQVSQSCAKALRIRLRRTNFLRSASLTTLQALVLYLFSIQSHHDTHATWIFSGICVRIAQKMGLHRDGEALGLPPFETEIRRRLWWRIYMLDARCGLKSGLGPSMMPSVGDSKIPTNLNDSELDPNSTTYFQDRDGPSEMAISFLIYSMGRFMADRPNVEATVIQHEIDITSALPQSSSSQLSELPSLAKEVEDRLNHIMDRFADPSTPNVYQLAGHVKAQILGRVHIMASKPGTQLSFNSQPLQPAEKLFLVAVRVFEQSVGQYEDVEQIGFLWYMKMHFQLDLFAFMVSQLSRQPPGEKVDKAWGLVSKVYHYHDELFDASEKSNLALATAITSAWEKRHGPIFTRSVHHVQAPAYIQRLGTMVAVDSAALNMASVTLSDVVVGDGHGDLAPPLDDFSLAFLDPSGPGLQFPGMF</sequence>
<comment type="caution">
    <text evidence="5">The sequence shown here is derived from an EMBL/GenBank/DDBJ whole genome shotgun (WGS) entry which is preliminary data.</text>
</comment>
<accession>A0A428UV20</accession>
<dbReference type="Gene3D" id="4.10.240.10">
    <property type="entry name" value="Zn(2)-C6 fungal-type DNA-binding domain"/>
    <property type="match status" value="1"/>
</dbReference>
<dbReference type="Pfam" id="PF04082">
    <property type="entry name" value="Fungal_trans"/>
    <property type="match status" value="1"/>
</dbReference>
<proteinExistence type="predicted"/>
<dbReference type="GO" id="GO:0000981">
    <property type="term" value="F:DNA-binding transcription factor activity, RNA polymerase II-specific"/>
    <property type="evidence" value="ECO:0007669"/>
    <property type="project" value="InterPro"/>
</dbReference>
<keyword evidence="2" id="KW-0479">Metal-binding</keyword>
<dbReference type="GO" id="GO:0006351">
    <property type="term" value="P:DNA-templated transcription"/>
    <property type="evidence" value="ECO:0007669"/>
    <property type="project" value="InterPro"/>
</dbReference>
<evidence type="ECO:0000256" key="1">
    <source>
        <dbReference type="ARBA" id="ARBA00004123"/>
    </source>
</evidence>
<evidence type="ECO:0000259" key="4">
    <source>
        <dbReference type="PROSITE" id="PS50048"/>
    </source>
</evidence>
<dbReference type="InterPro" id="IPR001138">
    <property type="entry name" value="Zn2Cys6_DnaBD"/>
</dbReference>
<dbReference type="Proteomes" id="UP000288429">
    <property type="component" value="Unassembled WGS sequence"/>
</dbReference>
<feature type="domain" description="Zn(2)-C6 fungal-type" evidence="4">
    <location>
        <begin position="27"/>
        <end position="54"/>
    </location>
</feature>
<keyword evidence="6" id="KW-1185">Reference proteome</keyword>
<comment type="subcellular location">
    <subcellularLocation>
        <location evidence="1">Nucleus</location>
    </subcellularLocation>
</comment>
<keyword evidence="3" id="KW-0539">Nucleus</keyword>
<dbReference type="AlphaFoldDB" id="A0A428UV20"/>
<dbReference type="PANTHER" id="PTHR31001:SF85">
    <property type="entry name" value="ZN(II)2CYS6 TRANSCRIPTION FACTOR (EUROFUNG)"/>
    <property type="match status" value="1"/>
</dbReference>
<dbReference type="CDD" id="cd00067">
    <property type="entry name" value="GAL4"/>
    <property type="match status" value="1"/>
</dbReference>
<dbReference type="SMART" id="SM00906">
    <property type="entry name" value="Fungal_trans"/>
    <property type="match status" value="1"/>
</dbReference>
<dbReference type="SMART" id="SM00066">
    <property type="entry name" value="GAL4"/>
    <property type="match status" value="1"/>
</dbReference>
<gene>
    <name evidence="5" type="ORF">CDV31_003065</name>
</gene>
<dbReference type="InterPro" id="IPR036864">
    <property type="entry name" value="Zn2-C6_fun-type_DNA-bd_sf"/>
</dbReference>
<evidence type="ECO:0000313" key="5">
    <source>
        <dbReference type="EMBL" id="RSM18143.1"/>
    </source>
</evidence>
<dbReference type="InterPro" id="IPR007219">
    <property type="entry name" value="XnlR_reg_dom"/>
</dbReference>
<dbReference type="InterPro" id="IPR050613">
    <property type="entry name" value="Sec_Metabolite_Reg"/>
</dbReference>